<evidence type="ECO:0000313" key="2">
    <source>
        <dbReference type="Proteomes" id="UP000182715"/>
    </source>
</evidence>
<sequence>MIWDLLYCVMSAMQPTKKNSWIGYMELSGLSLPKVFQQTPPEDQSAV</sequence>
<dbReference type="AlphaFoldDB" id="A0A0H5QBX1"/>
<organism evidence="1 2">
    <name type="scientific">Neisseria meningitidis serogroup B</name>
    <dbReference type="NCBI Taxonomy" id="491"/>
    <lineage>
        <taxon>Bacteria</taxon>
        <taxon>Pseudomonadati</taxon>
        <taxon>Pseudomonadota</taxon>
        <taxon>Betaproteobacteria</taxon>
        <taxon>Neisseriales</taxon>
        <taxon>Neisseriaceae</taxon>
        <taxon>Neisseria</taxon>
    </lineage>
</organism>
<proteinExistence type="predicted"/>
<reference evidence="1 2" key="1">
    <citation type="submission" date="2014-11" db="EMBL/GenBank/DDBJ databases">
        <authorList>
            <person name="Diene M.Seydina."/>
        </authorList>
    </citation>
    <scope>NUCLEOTIDE SEQUENCE [LARGE SCALE GENOMIC DNA]</scope>
    <source>
        <strain evidence="1 2">Neisseria meningitidis CHUV</strain>
    </source>
</reference>
<name>A0A0H5QBX1_NEIMI</name>
<evidence type="ECO:0000313" key="1">
    <source>
        <dbReference type="EMBL" id="CRY98765.1"/>
    </source>
</evidence>
<accession>A0A0H5QBX1</accession>
<dbReference type="EMBL" id="CVTF01000019">
    <property type="protein sequence ID" value="CRY98765.1"/>
    <property type="molecule type" value="Genomic_DNA"/>
</dbReference>
<dbReference type="Proteomes" id="UP000182715">
    <property type="component" value="Unassembled WGS sequence"/>
</dbReference>
<protein>
    <submittedName>
        <fullName evidence="1">Uncharacterized protein</fullName>
    </submittedName>
</protein>